<dbReference type="EMBL" id="JADCTT010000002">
    <property type="protein sequence ID" value="KAF9756486.1"/>
    <property type="molecule type" value="Genomic_DNA"/>
</dbReference>
<name>A0A8H7NI84_BIOOC</name>
<feature type="region of interest" description="Disordered" evidence="1">
    <location>
        <begin position="48"/>
        <end position="74"/>
    </location>
</feature>
<dbReference type="Proteomes" id="UP000616885">
    <property type="component" value="Unassembled WGS sequence"/>
</dbReference>
<organism evidence="2 3">
    <name type="scientific">Bionectria ochroleuca</name>
    <name type="common">Gliocladium roseum</name>
    <dbReference type="NCBI Taxonomy" id="29856"/>
    <lineage>
        <taxon>Eukaryota</taxon>
        <taxon>Fungi</taxon>
        <taxon>Dikarya</taxon>
        <taxon>Ascomycota</taxon>
        <taxon>Pezizomycotina</taxon>
        <taxon>Sordariomycetes</taxon>
        <taxon>Hypocreomycetidae</taxon>
        <taxon>Hypocreales</taxon>
        <taxon>Bionectriaceae</taxon>
        <taxon>Clonostachys</taxon>
    </lineage>
</organism>
<feature type="compositionally biased region" description="Polar residues" evidence="1">
    <location>
        <begin position="24"/>
        <end position="35"/>
    </location>
</feature>
<evidence type="ECO:0000256" key="1">
    <source>
        <dbReference type="SAM" id="MobiDB-lite"/>
    </source>
</evidence>
<protein>
    <submittedName>
        <fullName evidence="2">Uncharacterized protein</fullName>
    </submittedName>
</protein>
<comment type="caution">
    <text evidence="2">The sequence shown here is derived from an EMBL/GenBank/DDBJ whole genome shotgun (WGS) entry which is preliminary data.</text>
</comment>
<gene>
    <name evidence="2" type="ORF">IM811_007430</name>
</gene>
<accession>A0A8H7NI84</accession>
<evidence type="ECO:0000313" key="3">
    <source>
        <dbReference type="Proteomes" id="UP000616885"/>
    </source>
</evidence>
<reference evidence="2" key="1">
    <citation type="submission" date="2020-10" db="EMBL/GenBank/DDBJ databases">
        <title>High-Quality Genome Resource of Clonostachys rosea strain S41 by Oxford Nanopore Long-Read Sequencing.</title>
        <authorList>
            <person name="Wang H."/>
        </authorList>
    </citation>
    <scope>NUCLEOTIDE SEQUENCE</scope>
    <source>
        <strain evidence="2">S41</strain>
    </source>
</reference>
<feature type="region of interest" description="Disordered" evidence="1">
    <location>
        <begin position="1"/>
        <end position="35"/>
    </location>
</feature>
<sequence>MDHAASRNSPRRAESRKQDFWNRGRSSLDQTPLAQSRTVKLHWPASLLYQPPSTVGPQSLDTGSDSPEAPEAKKVSSVTIHKSSLQPFPVKLDCTEQEAAKNESVYLLPIMAGRVSMYVDEAEEMKCEDPHVEYAGLVLRSVDNMPGHFVRLGIFGFSNQPWEPGVAGRDLYADFSSALEEQGEETAKSVCLETNEDADYPKQRFVIKIK</sequence>
<evidence type="ECO:0000313" key="2">
    <source>
        <dbReference type="EMBL" id="KAF9756486.1"/>
    </source>
</evidence>
<feature type="compositionally biased region" description="Polar residues" evidence="1">
    <location>
        <begin position="51"/>
        <end position="65"/>
    </location>
</feature>
<proteinExistence type="predicted"/>
<dbReference type="AlphaFoldDB" id="A0A8H7NI84"/>
<feature type="compositionally biased region" description="Basic and acidic residues" evidence="1">
    <location>
        <begin position="1"/>
        <end position="22"/>
    </location>
</feature>